<organism evidence="2 3">
    <name type="scientific">Peronospora matthiolae</name>
    <dbReference type="NCBI Taxonomy" id="2874970"/>
    <lineage>
        <taxon>Eukaryota</taxon>
        <taxon>Sar</taxon>
        <taxon>Stramenopiles</taxon>
        <taxon>Oomycota</taxon>
        <taxon>Peronosporomycetes</taxon>
        <taxon>Peronosporales</taxon>
        <taxon>Peronosporaceae</taxon>
        <taxon>Peronospora</taxon>
    </lineage>
</organism>
<sequence>MENPASSSSLPREHTSHLSSARSSGVRLDVDPDTSGSMELSTESTLLDPSEPDGPNDFQDTPSLPPASSLLCTLEKDDPMESAIPTAHIGVASRGKDTRPTMADVIARHERLRRDNAEEDAARRRVETPKPLACDIEAIERQYAAGNDWSFIAMRIDQARPYELPRAKHDMVIDTGRTFAKTPLQKIMASLTGKSHGSDVLERLYASHEIGQISKLPGGNLRVKVKSKEACLLLGRTKVNILGGCFLFKEFDVLSAKYFIDISSIDSDTPTDLILQRLFQLGCHPVYDTFRDVNLATGLTSATWRVYFLSTTCPSALMINGLVCDQVLFDNKLHPAHGKNAPYQSERLPFGYRSHHGLDLGTTDGQFPPPETAAGSTPSFTSSSHSLPRQPIPSKSYAQAARATPIRQLTSLQKAVEEEKTRTSQPQRGAQHGKHSAASQLAKVPPTSTDTLSISSFNDSNGKISPPSSPKAPKKLLLLTNGPEDNFVTASNKKKRSRKATDFSNLMVKQQPTRLDGIATANYFQALQSMSVTFESKNVTADKTYGVRYHVAPVDVKRPDSIMTSTESAFFVEKHHTKIKKASKATPIMEVTEAMLDDENTALLSVLPDRLAEADTKVDGVCKLFENATNPDHITKKAIECPLAFNSTTALKMAGDGHEIAELAQMHVINRVFSATCPGDDTTFSAKWKKLMGSSVPSKRGDIFKMCAKWWTSSASITELSRASKALGIFELILMSIAPTIFTNDHWIQYITGQPVKWIPAHHTRLLHPNTLLRLLRSDLGSLCMQQWREVQWQGHLLDDLESLRTLDGFYPDDSSVLQLRVVDGDVVMVASDLATRC</sequence>
<feature type="compositionally biased region" description="Polar residues" evidence="1">
    <location>
        <begin position="446"/>
        <end position="462"/>
    </location>
</feature>
<reference evidence="2" key="1">
    <citation type="submission" date="2024-01" db="EMBL/GenBank/DDBJ databases">
        <authorList>
            <person name="Webb A."/>
        </authorList>
    </citation>
    <scope>NUCLEOTIDE SEQUENCE</scope>
    <source>
        <strain evidence="2">Pm1</strain>
    </source>
</reference>
<feature type="region of interest" description="Disordered" evidence="1">
    <location>
        <begin position="415"/>
        <end position="476"/>
    </location>
</feature>
<protein>
    <submittedName>
        <fullName evidence="2">Uncharacterized protein</fullName>
    </submittedName>
</protein>
<feature type="compositionally biased region" description="Polar residues" evidence="1">
    <location>
        <begin position="34"/>
        <end position="47"/>
    </location>
</feature>
<feature type="region of interest" description="Disordered" evidence="1">
    <location>
        <begin position="1"/>
        <end position="69"/>
    </location>
</feature>
<dbReference type="Proteomes" id="UP001162060">
    <property type="component" value="Unassembled WGS sequence"/>
</dbReference>
<evidence type="ECO:0000313" key="3">
    <source>
        <dbReference type="Proteomes" id="UP001162060"/>
    </source>
</evidence>
<feature type="region of interest" description="Disordered" evidence="1">
    <location>
        <begin position="359"/>
        <end position="402"/>
    </location>
</feature>
<name>A0AAV1T9V4_9STRA</name>
<feature type="compositionally biased region" description="Low complexity" evidence="1">
    <location>
        <begin position="376"/>
        <end position="386"/>
    </location>
</feature>
<evidence type="ECO:0000313" key="2">
    <source>
        <dbReference type="EMBL" id="CAK7906930.1"/>
    </source>
</evidence>
<feature type="compositionally biased region" description="Polar residues" evidence="1">
    <location>
        <begin position="1"/>
        <end position="10"/>
    </location>
</feature>
<comment type="caution">
    <text evidence="2">The sequence shown here is derived from an EMBL/GenBank/DDBJ whole genome shotgun (WGS) entry which is preliminary data.</text>
</comment>
<dbReference type="AlphaFoldDB" id="A0AAV1T9V4"/>
<proteinExistence type="predicted"/>
<evidence type="ECO:0000256" key="1">
    <source>
        <dbReference type="SAM" id="MobiDB-lite"/>
    </source>
</evidence>
<dbReference type="EMBL" id="CAKLBY020000031">
    <property type="protein sequence ID" value="CAK7906930.1"/>
    <property type="molecule type" value="Genomic_DNA"/>
</dbReference>
<gene>
    <name evidence="2" type="ORF">PM001_LOCUS3432</name>
</gene>
<accession>A0AAV1T9V4</accession>